<dbReference type="GO" id="GO:0042721">
    <property type="term" value="C:TIM22 mitochondrial import inner membrane insertion complex"/>
    <property type="evidence" value="ECO:0007669"/>
    <property type="project" value="InterPro"/>
</dbReference>
<dbReference type="EMBL" id="LIAE01010215">
    <property type="protein sequence ID" value="PAV65236.1"/>
    <property type="molecule type" value="Genomic_DNA"/>
</dbReference>
<dbReference type="InterPro" id="IPR019322">
    <property type="entry name" value="TIMM29"/>
</dbReference>
<dbReference type="OrthoDB" id="5970620at2759"/>
<evidence type="ECO:0008006" key="3">
    <source>
        <dbReference type="Google" id="ProtNLM"/>
    </source>
</evidence>
<dbReference type="GO" id="GO:0045039">
    <property type="term" value="P:protein insertion into mitochondrial inner membrane"/>
    <property type="evidence" value="ECO:0007669"/>
    <property type="project" value="TreeGrafter"/>
</dbReference>
<gene>
    <name evidence="1" type="ORF">WR25_06640</name>
</gene>
<dbReference type="AlphaFoldDB" id="A0A2A2JU15"/>
<dbReference type="STRING" id="2018661.A0A2A2JU15"/>
<accession>A0A2A2JU15</accession>
<evidence type="ECO:0000313" key="1">
    <source>
        <dbReference type="EMBL" id="PAV65236.1"/>
    </source>
</evidence>
<comment type="caution">
    <text evidence="1">The sequence shown here is derived from an EMBL/GenBank/DDBJ whole genome shotgun (WGS) entry which is preliminary data.</text>
</comment>
<dbReference type="PANTHER" id="PTHR21435:SF1">
    <property type="entry name" value="MITOCHONDRIAL IMPORT INNER MEMBRANE TRANSLOCASE SUBUNIT TIM29"/>
    <property type="match status" value="1"/>
</dbReference>
<dbReference type="Proteomes" id="UP000218231">
    <property type="component" value="Unassembled WGS sequence"/>
</dbReference>
<dbReference type="PANTHER" id="PTHR21435">
    <property type="entry name" value="MITOCHONDRIAL IMPORT INNER MEMBRANE TRANSLOCASE SUBUNIT TIM29"/>
    <property type="match status" value="1"/>
</dbReference>
<evidence type="ECO:0000313" key="2">
    <source>
        <dbReference type="Proteomes" id="UP000218231"/>
    </source>
</evidence>
<proteinExistence type="predicted"/>
<reference evidence="1 2" key="1">
    <citation type="journal article" date="2017" name="Curr. Biol.">
        <title>Genome architecture and evolution of a unichromosomal asexual nematode.</title>
        <authorList>
            <person name="Fradin H."/>
            <person name="Zegar C."/>
            <person name="Gutwein M."/>
            <person name="Lucas J."/>
            <person name="Kovtun M."/>
            <person name="Corcoran D."/>
            <person name="Baugh L.R."/>
            <person name="Kiontke K."/>
            <person name="Gunsalus K."/>
            <person name="Fitch D.H."/>
            <person name="Piano F."/>
        </authorList>
    </citation>
    <scope>NUCLEOTIDE SEQUENCE [LARGE SCALE GENOMIC DNA]</scope>
    <source>
        <strain evidence="1">PF1309</strain>
    </source>
</reference>
<name>A0A2A2JU15_9BILA</name>
<sequence>MASTSAASTAVKLPIWRRAGDKIVESFKNVTNDYTTVMKETATGCKEHPIRTGILATAFGFVTYAYRTNPSEASFYNTLCEKRDAMVLIPESTHSERSDGALSLRTQLSNERRLRYYNLLLCSILVKTPHDEGARIYQSQDPNLRRWPWQEVWEGLLDVGCFGKWHNLEKAFIDCDVRQSDIENLPDDQKT</sequence>
<dbReference type="Pfam" id="PF10171">
    <property type="entry name" value="Tim29"/>
    <property type="match status" value="1"/>
</dbReference>
<organism evidence="1 2">
    <name type="scientific">Diploscapter pachys</name>
    <dbReference type="NCBI Taxonomy" id="2018661"/>
    <lineage>
        <taxon>Eukaryota</taxon>
        <taxon>Metazoa</taxon>
        <taxon>Ecdysozoa</taxon>
        <taxon>Nematoda</taxon>
        <taxon>Chromadorea</taxon>
        <taxon>Rhabditida</taxon>
        <taxon>Rhabditina</taxon>
        <taxon>Rhabditomorpha</taxon>
        <taxon>Rhabditoidea</taxon>
        <taxon>Rhabditidae</taxon>
        <taxon>Diploscapter</taxon>
    </lineage>
</organism>
<keyword evidence="2" id="KW-1185">Reference proteome</keyword>
<protein>
    <recommendedName>
        <fullName evidence="3">Mitochondrial import inner membrane translocase subunit Tim29</fullName>
    </recommendedName>
</protein>